<sequence>MTGILDMTKEQVRIGFESGRAPDGSKWPALKHPRPPGHNQNNKPLIDTGNLMDSVTVDHEEHVEGVTDEALTLGTYVEYARVHQQGSGNIPQRQFLGFNKKVMDHATEAVADDVINQIDNI</sequence>
<proteinExistence type="predicted"/>
<evidence type="ECO:0000313" key="3">
    <source>
        <dbReference type="Proteomes" id="UP000318384"/>
    </source>
</evidence>
<gene>
    <name evidence="2" type="ORF">V202x_01720</name>
</gene>
<reference evidence="2 3" key="1">
    <citation type="submission" date="2019-03" db="EMBL/GenBank/DDBJ databases">
        <title>Deep-cultivation of Planctomycetes and their phenomic and genomic characterization uncovers novel biology.</title>
        <authorList>
            <person name="Wiegand S."/>
            <person name="Jogler M."/>
            <person name="Boedeker C."/>
            <person name="Pinto D."/>
            <person name="Vollmers J."/>
            <person name="Rivas-Marin E."/>
            <person name="Kohn T."/>
            <person name="Peeters S.H."/>
            <person name="Heuer A."/>
            <person name="Rast P."/>
            <person name="Oberbeckmann S."/>
            <person name="Bunk B."/>
            <person name="Jeske O."/>
            <person name="Meyerdierks A."/>
            <person name="Storesund J.E."/>
            <person name="Kallscheuer N."/>
            <person name="Luecker S."/>
            <person name="Lage O.M."/>
            <person name="Pohl T."/>
            <person name="Merkel B.J."/>
            <person name="Hornburger P."/>
            <person name="Mueller R.-W."/>
            <person name="Bruemmer F."/>
            <person name="Labrenz M."/>
            <person name="Spormann A.M."/>
            <person name="Op den Camp H."/>
            <person name="Overmann J."/>
            <person name="Amann R."/>
            <person name="Jetten M.S.M."/>
            <person name="Mascher T."/>
            <person name="Medema M.H."/>
            <person name="Devos D.P."/>
            <person name="Kaster A.-K."/>
            <person name="Ovreas L."/>
            <person name="Rohde M."/>
            <person name="Galperin M.Y."/>
            <person name="Jogler C."/>
        </authorList>
    </citation>
    <scope>NUCLEOTIDE SEQUENCE [LARGE SCALE GENOMIC DNA]</scope>
    <source>
        <strain evidence="2 3">V202</strain>
    </source>
</reference>
<dbReference type="Pfam" id="PF05069">
    <property type="entry name" value="Phage_tail_S"/>
    <property type="match status" value="1"/>
</dbReference>
<organism evidence="2 3">
    <name type="scientific">Gimesia aquarii</name>
    <dbReference type="NCBI Taxonomy" id="2527964"/>
    <lineage>
        <taxon>Bacteria</taxon>
        <taxon>Pseudomonadati</taxon>
        <taxon>Planctomycetota</taxon>
        <taxon>Planctomycetia</taxon>
        <taxon>Planctomycetales</taxon>
        <taxon>Planctomycetaceae</taxon>
        <taxon>Gimesia</taxon>
    </lineage>
</organism>
<dbReference type="EMBL" id="CP037422">
    <property type="protein sequence ID" value="QDU06829.1"/>
    <property type="molecule type" value="Genomic_DNA"/>
</dbReference>
<name>A0A517WNI4_9PLAN</name>
<feature type="region of interest" description="Disordered" evidence="1">
    <location>
        <begin position="16"/>
        <end position="49"/>
    </location>
</feature>
<keyword evidence="3" id="KW-1185">Reference proteome</keyword>
<dbReference type="InterPro" id="IPR006522">
    <property type="entry name" value="Phage_virion_morphogenesis"/>
</dbReference>
<accession>A0A517WNI4</accession>
<dbReference type="AlphaFoldDB" id="A0A517WNI4"/>
<evidence type="ECO:0000313" key="2">
    <source>
        <dbReference type="EMBL" id="QDU06829.1"/>
    </source>
</evidence>
<protein>
    <submittedName>
        <fullName evidence="2">Phage virion morphogenesis family protein</fullName>
    </submittedName>
</protein>
<evidence type="ECO:0000256" key="1">
    <source>
        <dbReference type="SAM" id="MobiDB-lite"/>
    </source>
</evidence>
<dbReference type="Proteomes" id="UP000318384">
    <property type="component" value="Chromosome"/>
</dbReference>